<dbReference type="InterPro" id="IPR000653">
    <property type="entry name" value="DegT/StrS_aminotransferase"/>
</dbReference>
<protein>
    <submittedName>
        <fullName evidence="6">dTDP-4-amino-4,6-dideoxygalactose transaminase</fullName>
    </submittedName>
</protein>
<comment type="similarity">
    <text evidence="2 5">Belongs to the DegT/DnrJ/EryC1 family.</text>
</comment>
<dbReference type="Proteomes" id="UP000184226">
    <property type="component" value="Unassembled WGS sequence"/>
</dbReference>
<dbReference type="PANTHER" id="PTHR30244">
    <property type="entry name" value="TRANSAMINASE"/>
    <property type="match status" value="1"/>
</dbReference>
<dbReference type="RefSeq" id="WP_073105750.1">
    <property type="nucleotide sequence ID" value="NZ_FQXE01000011.1"/>
</dbReference>
<evidence type="ECO:0000256" key="5">
    <source>
        <dbReference type="RuleBase" id="RU004508"/>
    </source>
</evidence>
<dbReference type="GO" id="GO:0008483">
    <property type="term" value="F:transaminase activity"/>
    <property type="evidence" value="ECO:0007669"/>
    <property type="project" value="TreeGrafter"/>
</dbReference>
<keyword evidence="7" id="KW-1185">Reference proteome</keyword>
<dbReference type="GO" id="GO:0000271">
    <property type="term" value="P:polysaccharide biosynthetic process"/>
    <property type="evidence" value="ECO:0007669"/>
    <property type="project" value="TreeGrafter"/>
</dbReference>
<evidence type="ECO:0000256" key="1">
    <source>
        <dbReference type="ARBA" id="ARBA00022898"/>
    </source>
</evidence>
<name>A0A1M5YX63_9BURK</name>
<feature type="modified residue" description="N6-(pyridoxal phosphate)lysine" evidence="4">
    <location>
        <position position="185"/>
    </location>
</feature>
<dbReference type="GO" id="GO:0030170">
    <property type="term" value="F:pyridoxal phosphate binding"/>
    <property type="evidence" value="ECO:0007669"/>
    <property type="project" value="TreeGrafter"/>
</dbReference>
<evidence type="ECO:0000313" key="6">
    <source>
        <dbReference type="EMBL" id="SHI16626.1"/>
    </source>
</evidence>
<accession>A0A1M5YX63</accession>
<dbReference type="AlphaFoldDB" id="A0A1M5YX63"/>
<keyword evidence="1 4" id="KW-0663">Pyridoxal phosphate</keyword>
<evidence type="ECO:0000313" key="7">
    <source>
        <dbReference type="Proteomes" id="UP000184226"/>
    </source>
</evidence>
<dbReference type="OrthoDB" id="9804264at2"/>
<dbReference type="CDD" id="cd00616">
    <property type="entry name" value="AHBA_syn"/>
    <property type="match status" value="1"/>
</dbReference>
<dbReference type="Gene3D" id="3.90.1150.10">
    <property type="entry name" value="Aspartate Aminotransferase, domain 1"/>
    <property type="match status" value="1"/>
</dbReference>
<dbReference type="EMBL" id="FQXE01000011">
    <property type="protein sequence ID" value="SHI16626.1"/>
    <property type="molecule type" value="Genomic_DNA"/>
</dbReference>
<sequence length="370" mass="40133">MIKFLDLHSQYKSIQPEIDDAIGKVIAASAYIGGEVVERFEQSFASYQQAAHCVSVGNGTDAIEIVLEAFGFLPGSEVIVPANTFIATSEAVTRSGYKVVFADVDPVTYTLDVEDARRRLTSRSAAIIAVHLYGHPCDMDALMALARESGLKVIEDCAQAHGAEYKGRRVGAIGDAGTFSFYPGKNLGAYGDGGAITSNDADLARQCRMIANHGRIDKYDHQFEGRNSRLDGLQAAILSVKLRHLDAWIDHRNRVAAAYLSELQDVDGVVLPRVASGCRHAFHLFVLRTPNRDALAAFLKERGIQTGVHYPIALPKLEAYRYLGAPDPAMFANQADGQLLSLPVGEHLDETQVSQVAEAVREFCALAVTA</sequence>
<feature type="active site" description="Proton acceptor" evidence="3">
    <location>
        <position position="185"/>
    </location>
</feature>
<dbReference type="STRING" id="658167.SAMN04488135_11134"/>
<gene>
    <name evidence="6" type="ORF">SAMN04488135_11134</name>
</gene>
<evidence type="ECO:0000256" key="4">
    <source>
        <dbReference type="PIRSR" id="PIRSR000390-2"/>
    </source>
</evidence>
<evidence type="ECO:0000256" key="3">
    <source>
        <dbReference type="PIRSR" id="PIRSR000390-1"/>
    </source>
</evidence>
<dbReference type="InterPro" id="IPR015421">
    <property type="entry name" value="PyrdxlP-dep_Trfase_major"/>
</dbReference>
<dbReference type="PANTHER" id="PTHR30244:SF36">
    <property type="entry name" value="3-OXO-GLUCOSE-6-PHOSPHATE:GLUTAMATE AMINOTRANSFERASE"/>
    <property type="match status" value="1"/>
</dbReference>
<dbReference type="Gene3D" id="3.40.640.10">
    <property type="entry name" value="Type I PLP-dependent aspartate aminotransferase-like (Major domain)"/>
    <property type="match status" value="1"/>
</dbReference>
<reference evidence="6 7" key="1">
    <citation type="submission" date="2016-11" db="EMBL/GenBank/DDBJ databases">
        <authorList>
            <person name="Jaros S."/>
            <person name="Januszkiewicz K."/>
            <person name="Wedrychowicz H."/>
        </authorList>
    </citation>
    <scope>NUCLEOTIDE SEQUENCE [LARGE SCALE GENOMIC DNA]</scope>
    <source>
        <strain evidence="6 7">CGMCC 1.10190</strain>
    </source>
</reference>
<dbReference type="InterPro" id="IPR015422">
    <property type="entry name" value="PyrdxlP-dep_Trfase_small"/>
</dbReference>
<dbReference type="InterPro" id="IPR015424">
    <property type="entry name" value="PyrdxlP-dep_Trfase"/>
</dbReference>
<dbReference type="PIRSF" id="PIRSF000390">
    <property type="entry name" value="PLP_StrS"/>
    <property type="match status" value="1"/>
</dbReference>
<evidence type="ECO:0000256" key="2">
    <source>
        <dbReference type="ARBA" id="ARBA00037999"/>
    </source>
</evidence>
<proteinExistence type="inferred from homology"/>
<dbReference type="Pfam" id="PF01041">
    <property type="entry name" value="DegT_DnrJ_EryC1"/>
    <property type="match status" value="1"/>
</dbReference>
<dbReference type="SUPFAM" id="SSF53383">
    <property type="entry name" value="PLP-dependent transferases"/>
    <property type="match status" value="1"/>
</dbReference>
<organism evidence="6 7">
    <name type="scientific">Pollutimonas bauzanensis</name>
    <dbReference type="NCBI Taxonomy" id="658167"/>
    <lineage>
        <taxon>Bacteria</taxon>
        <taxon>Pseudomonadati</taxon>
        <taxon>Pseudomonadota</taxon>
        <taxon>Betaproteobacteria</taxon>
        <taxon>Burkholderiales</taxon>
        <taxon>Alcaligenaceae</taxon>
        <taxon>Pollutimonas</taxon>
    </lineage>
</organism>